<feature type="domain" description="Translocation and assembly module TamB C-terminal" evidence="5">
    <location>
        <begin position="287"/>
        <end position="483"/>
    </location>
</feature>
<evidence type="ECO:0000256" key="3">
    <source>
        <dbReference type="ARBA" id="ARBA00022989"/>
    </source>
</evidence>
<evidence type="ECO:0000313" key="7">
    <source>
        <dbReference type="Proteomes" id="UP000004633"/>
    </source>
</evidence>
<dbReference type="InterPro" id="IPR052894">
    <property type="entry name" value="AsmA-related"/>
</dbReference>
<keyword evidence="2" id="KW-0812">Transmembrane</keyword>
<dbReference type="GO" id="GO:0005886">
    <property type="term" value="C:plasma membrane"/>
    <property type="evidence" value="ECO:0007669"/>
    <property type="project" value="InterPro"/>
</dbReference>
<sequence length="1445" mass="154645">MRRKAYVGIAILAAILVCAAAGIHILRAQAFMTQIGAMAESLAAQTLGTDVHIGAVRILSLHEVSIDDIVIYDKQAEAVLRADEARVTLRLLSLLSSPEASVDEIRLIGAHAHIVQRADGSWNYADLVPETTEPSTFAGRIRLADAEADITADGRTFSLTEIGGTADIDRGEATWDIAGDLSGITLRVRGETAGGTQKFLCTADGADLLPVLDLLPQGTLPAEITIHTLRASHIEGLMTRTDGVLALDGRVDGLEGTALLYGTETTLRSAALHFNERELYIAATAEAEGETARIDGTIRFDTGEPYLDLNVRAQDFAVGKILKNAPYEGDVTADVRLTGTVGDFAAAGKLAAAQGTAYGVPFTDASADVSYDAGVLSFYDLSASAFGGTIAGEGRLDTSDLSYIAHLTTKGVQLARLSADVDAALPVGIEGALDADLGIVGHGADRTALSLSGSANVMNGMYRNIPVERASASFAMQGGDITIDFLSLNLPNDTDLGIEGQITGGSALDLRFYGGHVDLSLLNRLDDRINCSGFSDFSGTVRGDIHDPQVTLQVSATRGTLMYQPFDSLIFRAEGSLSGIGIHDFSMERNGRVVWLVNGTVGFTGARNIDLQIDTIGARMEDVAALVAPDQPITGNIDNIIKFTGTLDNPHAVGYVHFYRGSYGGVLLSGMDGDYFMEDGIIRLQVFHIFSPMVDMVLNGTVTSQGILDLDAEVRDLDMKRFQHKLPYEVEGHGTFDGKIVGSISHPIFRGDLKADRIVMNGTELTEIRSVVHYENGIVEMDHTGFRQGEFGSVTANLRYDTQTEALHGTMDMENFDVGALLALADQKEDRIAGKITSRASFGGTRDNPSAVLTGTISEGTVAGYPVTDVAVDVSYVNHVLTIKTLAGKQGSGTFSAAGTADFYGTSNVNITASDIALGMFTGLAGIPDEVTGTASAAVHIGGNTQSPEVDMNLTAVNGGIRGSTFDELTGAAQLRGSVIELSSLTVKKTIDGVAYTASAHGKLPVRALTAERGETLSSYEQIDLTLSLDNADLSLLPVFSNSVEWALGKTEGGLHVQGSLAAPRIEGSLRVAGGAVKIKGVEIPITEMQVQIDALGDSLAVRTCTGRMGSGGYMLTGQTKLSGIRPTAYDFTLVMNALELKTAFYDGPFTGTLHLTEDTYWGETLPKISGTIDIDRALISIPSLPDTEDTLPNIILDVDLSVDRHVHFFSPNLYDMHPSGHVHFGGTTRHPRTTGQIGVRRGDTVSYLRTVFKIREGTATFNQMESFLPEIDFYAQAQLSRTRVYLSAHGPLDHMDFKLGSSPEMSEEEIIRMLTLRSAYNNGESGITAADLLSIGLQMSILSEVEDTVKNFLRLDVLRISSGSGALFETKDDEAIKKHEDEYNIEIGKYLGDRVLVRYVQGLGGAADKHRYGIQYDFNDKFGISYDRDESGKHLLGVEARIRF</sequence>
<dbReference type="RefSeq" id="WP_009349709.1">
    <property type="nucleotide sequence ID" value="NZ_GL638136.1"/>
</dbReference>
<accession>E7N233</accession>
<keyword evidence="3" id="KW-1133">Transmembrane helix</keyword>
<dbReference type="GO" id="GO:0090313">
    <property type="term" value="P:regulation of protein targeting to membrane"/>
    <property type="evidence" value="ECO:0007669"/>
    <property type="project" value="TreeGrafter"/>
</dbReference>
<gene>
    <name evidence="6" type="ORF">HMPREF9555_01043</name>
</gene>
<protein>
    <recommendedName>
        <fullName evidence="5">Translocation and assembly module TamB C-terminal domain-containing protein</fullName>
    </recommendedName>
</protein>
<evidence type="ECO:0000313" key="6">
    <source>
        <dbReference type="EMBL" id="EFW29815.1"/>
    </source>
</evidence>
<evidence type="ECO:0000256" key="2">
    <source>
        <dbReference type="ARBA" id="ARBA00022692"/>
    </source>
</evidence>
<evidence type="ECO:0000256" key="1">
    <source>
        <dbReference type="ARBA" id="ARBA00004167"/>
    </source>
</evidence>
<dbReference type="Pfam" id="PF04357">
    <property type="entry name" value="TamB"/>
    <property type="match status" value="3"/>
</dbReference>
<comment type="caution">
    <text evidence="6">The sequence shown here is derived from an EMBL/GenBank/DDBJ whole genome shotgun (WGS) entry which is preliminary data.</text>
</comment>
<feature type="domain" description="Translocation and assembly module TamB C-terminal" evidence="5">
    <location>
        <begin position="889"/>
        <end position="1083"/>
    </location>
</feature>
<organism evidence="6 7">
    <name type="scientific">Selenomonas artemidis F0399</name>
    <dbReference type="NCBI Taxonomy" id="749551"/>
    <lineage>
        <taxon>Bacteria</taxon>
        <taxon>Bacillati</taxon>
        <taxon>Bacillota</taxon>
        <taxon>Negativicutes</taxon>
        <taxon>Selenomonadales</taxon>
        <taxon>Selenomonadaceae</taxon>
        <taxon>Selenomonas</taxon>
    </lineage>
</organism>
<reference evidence="6 7" key="1">
    <citation type="submission" date="2010-08" db="EMBL/GenBank/DDBJ databases">
        <authorList>
            <person name="Weinstock G."/>
            <person name="Sodergren E."/>
            <person name="Clifton S."/>
            <person name="Fulton L."/>
            <person name="Fulton B."/>
            <person name="Courtney L."/>
            <person name="Fronick C."/>
            <person name="Harrison M."/>
            <person name="Strong C."/>
            <person name="Farmer C."/>
            <person name="Delahaunty K."/>
            <person name="Markovic C."/>
            <person name="Hall O."/>
            <person name="Minx P."/>
            <person name="Tomlinson C."/>
            <person name="Mitreva M."/>
            <person name="Hou S."/>
            <person name="Chen J."/>
            <person name="Wollam A."/>
            <person name="Pepin K.H."/>
            <person name="Johnson M."/>
            <person name="Bhonagiri V."/>
            <person name="Zhang X."/>
            <person name="Suruliraj S."/>
            <person name="Warren W."/>
            <person name="Chinwalla A."/>
            <person name="Mardis E.R."/>
            <person name="Wilson R.K."/>
        </authorList>
    </citation>
    <scope>NUCLEOTIDE SEQUENCE [LARGE SCALE GENOMIC DNA]</scope>
    <source>
        <strain evidence="6 7">F0399</strain>
    </source>
</reference>
<dbReference type="GO" id="GO:0009306">
    <property type="term" value="P:protein secretion"/>
    <property type="evidence" value="ECO:0007669"/>
    <property type="project" value="InterPro"/>
</dbReference>
<proteinExistence type="predicted"/>
<dbReference type="STRING" id="749551.HMPREF9555_01043"/>
<evidence type="ECO:0000259" key="5">
    <source>
        <dbReference type="Pfam" id="PF04357"/>
    </source>
</evidence>
<dbReference type="PANTHER" id="PTHR30441:SF4">
    <property type="entry name" value="PROTEIN ASMA"/>
    <property type="match status" value="1"/>
</dbReference>
<dbReference type="InterPro" id="IPR007452">
    <property type="entry name" value="TamB_C"/>
</dbReference>
<evidence type="ECO:0000256" key="4">
    <source>
        <dbReference type="ARBA" id="ARBA00023136"/>
    </source>
</evidence>
<comment type="subcellular location">
    <subcellularLocation>
        <location evidence="1">Membrane</location>
        <topology evidence="1">Single-pass membrane protein</topology>
    </subcellularLocation>
</comment>
<dbReference type="HOGENOM" id="CLU_004587_0_0_9"/>
<keyword evidence="4" id="KW-0472">Membrane</keyword>
<dbReference type="EMBL" id="AECV01000016">
    <property type="protein sequence ID" value="EFW29815.1"/>
    <property type="molecule type" value="Genomic_DNA"/>
</dbReference>
<dbReference type="Proteomes" id="UP000004633">
    <property type="component" value="Unassembled WGS sequence"/>
</dbReference>
<dbReference type="PANTHER" id="PTHR30441">
    <property type="entry name" value="DUF748 DOMAIN-CONTAINING PROTEIN"/>
    <property type="match status" value="1"/>
</dbReference>
<feature type="domain" description="Translocation and assembly module TamB C-terminal" evidence="5">
    <location>
        <begin position="1108"/>
        <end position="1432"/>
    </location>
</feature>
<name>E7N233_9FIRM</name>
<keyword evidence="7" id="KW-1185">Reference proteome</keyword>